<name>A0A484H5A0_9ZZZZ</name>
<evidence type="ECO:0000256" key="6">
    <source>
        <dbReference type="ARBA" id="ARBA00034754"/>
    </source>
</evidence>
<keyword evidence="2 8" id="KW-0808">Transferase</keyword>
<protein>
    <recommendedName>
        <fullName evidence="1">DNA-directed DNA polymerase</fullName>
        <ecNumber evidence="1">2.7.7.7</ecNumber>
    </recommendedName>
</protein>
<dbReference type="GO" id="GO:0009360">
    <property type="term" value="C:DNA polymerase III complex"/>
    <property type="evidence" value="ECO:0007669"/>
    <property type="project" value="TreeGrafter"/>
</dbReference>
<dbReference type="InterPro" id="IPR027417">
    <property type="entry name" value="P-loop_NTPase"/>
</dbReference>
<evidence type="ECO:0000313" key="8">
    <source>
        <dbReference type="EMBL" id="VBB69166.1"/>
    </source>
</evidence>
<dbReference type="AlphaFoldDB" id="A0A484H5A0"/>
<evidence type="ECO:0000256" key="2">
    <source>
        <dbReference type="ARBA" id="ARBA00022679"/>
    </source>
</evidence>
<dbReference type="SUPFAM" id="SSF52540">
    <property type="entry name" value="P-loop containing nucleoside triphosphate hydrolases"/>
    <property type="match status" value="1"/>
</dbReference>
<dbReference type="EMBL" id="LR026963">
    <property type="protein sequence ID" value="VBB69166.1"/>
    <property type="molecule type" value="Genomic_DNA"/>
</dbReference>
<dbReference type="NCBIfam" id="TIGR01128">
    <property type="entry name" value="holA"/>
    <property type="match status" value="1"/>
</dbReference>
<dbReference type="EC" id="2.7.7.7" evidence="1"/>
<evidence type="ECO:0000256" key="5">
    <source>
        <dbReference type="ARBA" id="ARBA00022932"/>
    </source>
</evidence>
<evidence type="ECO:0000256" key="1">
    <source>
        <dbReference type="ARBA" id="ARBA00012417"/>
    </source>
</evidence>
<dbReference type="Gene3D" id="1.10.8.60">
    <property type="match status" value="1"/>
</dbReference>
<keyword evidence="5" id="KW-0239">DNA-directed DNA polymerase</keyword>
<proteinExistence type="inferred from homology"/>
<sequence length="350" mass="38192">MKLRPSQVRSFLRRPDPSVRAVLVYGSDNGQVREVLNTLTAAIVVDHKDPFRVSELTAAAVRTEPALLADAVTALTLTGGRRVVRIHEADDTLANVLESFVAIPYGDALVIAAAADLSKASKLRRLFEGADTSALAIPCYPDEAQTLEPLIHDVLQQSGIRGEAAALAYLVERLGGDRLQSRRELEKLALYVEPDHNTVTLADAMACIGDSTELTLNSLAVAVADGEPRAARMYERLILEGVTPVGMLRALARYFRQLHLATGIMARKHCSAEQAMAILKPQPFFKIKERFLAQILAWPESRLTEVLDLLLQAEMDCKVMGIPSQALCSHTLLQLVQMGAALLQRPDNDG</sequence>
<dbReference type="Gene3D" id="3.40.50.300">
    <property type="entry name" value="P-loop containing nucleotide triphosphate hydrolases"/>
    <property type="match status" value="1"/>
</dbReference>
<dbReference type="InterPro" id="IPR008921">
    <property type="entry name" value="DNA_pol3_clamp-load_cplx_C"/>
</dbReference>
<dbReference type="InterPro" id="IPR005790">
    <property type="entry name" value="DNA_polIII_delta"/>
</dbReference>
<dbReference type="GO" id="GO:0003677">
    <property type="term" value="F:DNA binding"/>
    <property type="evidence" value="ECO:0007669"/>
    <property type="project" value="InterPro"/>
</dbReference>
<dbReference type="SUPFAM" id="SSF48019">
    <property type="entry name" value="post-AAA+ oligomerization domain-like"/>
    <property type="match status" value="1"/>
</dbReference>
<keyword evidence="3 8" id="KW-0548">Nucleotidyltransferase</keyword>
<evidence type="ECO:0000256" key="3">
    <source>
        <dbReference type="ARBA" id="ARBA00022695"/>
    </source>
</evidence>
<dbReference type="GO" id="GO:0006261">
    <property type="term" value="P:DNA-templated DNA replication"/>
    <property type="evidence" value="ECO:0007669"/>
    <property type="project" value="TreeGrafter"/>
</dbReference>
<dbReference type="Gene3D" id="1.20.272.10">
    <property type="match status" value="1"/>
</dbReference>
<evidence type="ECO:0000256" key="4">
    <source>
        <dbReference type="ARBA" id="ARBA00022705"/>
    </source>
</evidence>
<dbReference type="PANTHER" id="PTHR34388:SF1">
    <property type="entry name" value="DNA POLYMERASE III SUBUNIT DELTA"/>
    <property type="match status" value="1"/>
</dbReference>
<dbReference type="GO" id="GO:0003887">
    <property type="term" value="F:DNA-directed DNA polymerase activity"/>
    <property type="evidence" value="ECO:0007669"/>
    <property type="project" value="UniProtKB-KW"/>
</dbReference>
<accession>A0A484H5A0</accession>
<keyword evidence="4" id="KW-0235">DNA replication</keyword>
<comment type="catalytic activity">
    <reaction evidence="7">
        <text>DNA(n) + a 2'-deoxyribonucleoside 5'-triphosphate = DNA(n+1) + diphosphate</text>
        <dbReference type="Rhea" id="RHEA:22508"/>
        <dbReference type="Rhea" id="RHEA-COMP:17339"/>
        <dbReference type="Rhea" id="RHEA-COMP:17340"/>
        <dbReference type="ChEBI" id="CHEBI:33019"/>
        <dbReference type="ChEBI" id="CHEBI:61560"/>
        <dbReference type="ChEBI" id="CHEBI:173112"/>
        <dbReference type="EC" id="2.7.7.7"/>
    </reaction>
</comment>
<dbReference type="PANTHER" id="PTHR34388">
    <property type="entry name" value="DNA POLYMERASE III SUBUNIT DELTA"/>
    <property type="match status" value="1"/>
</dbReference>
<reference evidence="8" key="1">
    <citation type="submission" date="2018-10" db="EMBL/GenBank/DDBJ databases">
        <authorList>
            <person name="Gruber-Vodicka H."/>
            <person name="Jaeckle O."/>
        </authorList>
    </citation>
    <scope>NUCLEOTIDE SEQUENCE</scope>
</reference>
<comment type="similarity">
    <text evidence="6">Belongs to the DNA polymerase HolA subunit family.</text>
</comment>
<evidence type="ECO:0000256" key="7">
    <source>
        <dbReference type="ARBA" id="ARBA00049244"/>
    </source>
</evidence>
<organism evidence="8">
    <name type="scientific">invertebrate metagenome</name>
    <dbReference type="NCBI Taxonomy" id="1711999"/>
    <lineage>
        <taxon>unclassified sequences</taxon>
        <taxon>metagenomes</taxon>
        <taxon>organismal metagenomes</taxon>
    </lineage>
</organism>
<gene>
    <name evidence="8" type="ORF">RIEGSTA812A_PEG_639</name>
</gene>